<accession>A0A0L8FQ76</accession>
<protein>
    <recommendedName>
        <fullName evidence="2">CS domain-containing protein</fullName>
    </recommendedName>
</protein>
<dbReference type="OrthoDB" id="6067941at2759"/>
<proteinExistence type="predicted"/>
<reference evidence="1" key="1">
    <citation type="submission" date="2015-07" db="EMBL/GenBank/DDBJ databases">
        <title>MeaNS - Measles Nucleotide Surveillance Program.</title>
        <authorList>
            <person name="Tran T."/>
            <person name="Druce J."/>
        </authorList>
    </citation>
    <scope>NUCLEOTIDE SEQUENCE</scope>
    <source>
        <strain evidence="1">UCB-OBI-ISO-001</strain>
        <tissue evidence="1">Gonad</tissue>
    </source>
</reference>
<dbReference type="EMBL" id="KQ427615">
    <property type="protein sequence ID" value="KOF66871.1"/>
    <property type="molecule type" value="Genomic_DNA"/>
</dbReference>
<sequence>MSNSTMEVKEPESVITEEIDLLTVRVNLSIPGLHVKKSFMPFTKQKPHNAKVSVKFEERRLEVDVIIEKKNVNYQFKIKKLPGAIIDCAEQYEKDKIILTLTKKAEESWVASLDDGLETDI</sequence>
<dbReference type="OMA" id="EEYSWAV"/>
<evidence type="ECO:0000313" key="1">
    <source>
        <dbReference type="EMBL" id="KOF66871.1"/>
    </source>
</evidence>
<organism evidence="1">
    <name type="scientific">Octopus bimaculoides</name>
    <name type="common">California two-spotted octopus</name>
    <dbReference type="NCBI Taxonomy" id="37653"/>
    <lineage>
        <taxon>Eukaryota</taxon>
        <taxon>Metazoa</taxon>
        <taxon>Spiralia</taxon>
        <taxon>Lophotrochozoa</taxon>
        <taxon>Mollusca</taxon>
        <taxon>Cephalopoda</taxon>
        <taxon>Coleoidea</taxon>
        <taxon>Octopodiformes</taxon>
        <taxon>Octopoda</taxon>
        <taxon>Incirrata</taxon>
        <taxon>Octopodidae</taxon>
        <taxon>Octopus</taxon>
    </lineage>
</organism>
<dbReference type="SUPFAM" id="SSF49764">
    <property type="entry name" value="HSP20-like chaperones"/>
    <property type="match status" value="1"/>
</dbReference>
<gene>
    <name evidence="1" type="ORF">OCBIM_22011066mg</name>
</gene>
<dbReference type="AlphaFoldDB" id="A0A0L8FQ76"/>
<dbReference type="Gene3D" id="2.60.40.790">
    <property type="match status" value="1"/>
</dbReference>
<dbReference type="InterPro" id="IPR008978">
    <property type="entry name" value="HSP20-like_chaperone"/>
</dbReference>
<dbReference type="KEGG" id="obi:106881860"/>
<name>A0A0L8FQ76_OCTBM</name>
<evidence type="ECO:0008006" key="2">
    <source>
        <dbReference type="Google" id="ProtNLM"/>
    </source>
</evidence>